<proteinExistence type="predicted"/>
<gene>
    <name evidence="2" type="ORF">SAMEA4384070_03982</name>
</gene>
<dbReference type="STRING" id="1411141.GCA_001590885_02140"/>
<dbReference type="Proteomes" id="UP000215134">
    <property type="component" value="Chromosome 1"/>
</dbReference>
<dbReference type="OrthoDB" id="6575267at2"/>
<dbReference type="SUPFAM" id="SSF47336">
    <property type="entry name" value="ACP-like"/>
    <property type="match status" value="1"/>
</dbReference>
<evidence type="ECO:0000313" key="3">
    <source>
        <dbReference type="Proteomes" id="UP000215134"/>
    </source>
</evidence>
<dbReference type="AlphaFoldDB" id="A0A240C9V3"/>
<dbReference type="Pfam" id="PF00550">
    <property type="entry name" value="PP-binding"/>
    <property type="match status" value="1"/>
</dbReference>
<dbReference type="InterPro" id="IPR009081">
    <property type="entry name" value="PP-bd_ACP"/>
</dbReference>
<dbReference type="RefSeq" id="WP_061796858.1">
    <property type="nucleotide sequence ID" value="NZ_CABITV010000012.1"/>
</dbReference>
<dbReference type="GeneID" id="75029104"/>
<dbReference type="EMBL" id="LT906479">
    <property type="protein sequence ID" value="SNW04740.1"/>
    <property type="molecule type" value="Genomic_DNA"/>
</dbReference>
<evidence type="ECO:0000259" key="1">
    <source>
        <dbReference type="PROSITE" id="PS50075"/>
    </source>
</evidence>
<reference evidence="2 3" key="1">
    <citation type="submission" date="2017-06" db="EMBL/GenBank/DDBJ databases">
        <authorList>
            <consortium name="Pathogen Informatics"/>
        </authorList>
    </citation>
    <scope>NUCLEOTIDE SEQUENCE [LARGE SCALE GENOMIC DNA]</scope>
    <source>
        <strain evidence="2 3">NCTC12148</strain>
    </source>
</reference>
<dbReference type="PROSITE" id="PS50075">
    <property type="entry name" value="CARRIER"/>
    <property type="match status" value="1"/>
</dbReference>
<keyword evidence="3" id="KW-1185">Reference proteome</keyword>
<evidence type="ECO:0000313" key="2">
    <source>
        <dbReference type="EMBL" id="SNW04740.1"/>
    </source>
</evidence>
<dbReference type="InterPro" id="IPR036736">
    <property type="entry name" value="ACP-like_sf"/>
</dbReference>
<name>A0A240C9V3_SERFI</name>
<organism evidence="2 3">
    <name type="scientific">Serratia ficaria</name>
    <dbReference type="NCBI Taxonomy" id="61651"/>
    <lineage>
        <taxon>Bacteria</taxon>
        <taxon>Pseudomonadati</taxon>
        <taxon>Pseudomonadota</taxon>
        <taxon>Gammaproteobacteria</taxon>
        <taxon>Enterobacterales</taxon>
        <taxon>Yersiniaceae</taxon>
        <taxon>Serratia</taxon>
    </lineage>
</organism>
<accession>A0A240C9V3</accession>
<sequence>MEKYRMLYEKVCALLYEARELEPASLSADISLLQLGLDSLDYVELMLLAKREFGIALNAELFLEQPDMTLGELCRYMALQ</sequence>
<protein>
    <submittedName>
        <fullName evidence="2">Phosphopantetheine attachment site</fullName>
    </submittedName>
</protein>
<dbReference type="KEGG" id="sfj:SAMEA4384070_3982"/>
<dbReference type="Gene3D" id="1.10.1200.10">
    <property type="entry name" value="ACP-like"/>
    <property type="match status" value="1"/>
</dbReference>
<feature type="domain" description="Carrier" evidence="1">
    <location>
        <begin position="2"/>
        <end position="80"/>
    </location>
</feature>